<dbReference type="FunFam" id="2.40.50.140:FF:000090">
    <property type="entry name" value="Replication protein A subunit"/>
    <property type="match status" value="1"/>
</dbReference>
<evidence type="ECO:0000259" key="12">
    <source>
        <dbReference type="Pfam" id="PF16900"/>
    </source>
</evidence>
<dbReference type="Proteomes" id="UP000324585">
    <property type="component" value="Unassembled WGS sequence"/>
</dbReference>
<dbReference type="OMA" id="DQCDAFY"/>
<dbReference type="NCBIfam" id="TIGR00617">
    <property type="entry name" value="rpa1"/>
    <property type="match status" value="1"/>
</dbReference>
<dbReference type="GO" id="GO:0008270">
    <property type="term" value="F:zinc ion binding"/>
    <property type="evidence" value="ECO:0007669"/>
    <property type="project" value="UniProtKB-KW"/>
</dbReference>
<evidence type="ECO:0000259" key="11">
    <source>
        <dbReference type="Pfam" id="PF08646"/>
    </source>
</evidence>
<dbReference type="InterPro" id="IPR013955">
    <property type="entry name" value="Rep_factor-A_C"/>
</dbReference>
<feature type="domain" description="Replication factor A C-terminal" evidence="11">
    <location>
        <begin position="514"/>
        <end position="658"/>
    </location>
</feature>
<keyword evidence="14" id="KW-1185">Reference proteome</keyword>
<evidence type="ECO:0000313" key="14">
    <source>
        <dbReference type="Proteomes" id="UP000324585"/>
    </source>
</evidence>
<feature type="compositionally biased region" description="Basic and acidic residues" evidence="10">
    <location>
        <begin position="161"/>
        <end position="173"/>
    </location>
</feature>
<evidence type="ECO:0000313" key="13">
    <source>
        <dbReference type="EMBL" id="KAA8495307.1"/>
    </source>
</evidence>
<dbReference type="PANTHER" id="PTHR47165:SF4">
    <property type="entry name" value="OS03G0429900 PROTEIN"/>
    <property type="match status" value="1"/>
</dbReference>
<comment type="caution">
    <text evidence="13">The sequence shown here is derived from an EMBL/GenBank/DDBJ whole genome shotgun (WGS) entry which is preliminary data.</text>
</comment>
<dbReference type="InterPro" id="IPR004591">
    <property type="entry name" value="Rfa1"/>
</dbReference>
<protein>
    <recommendedName>
        <fullName evidence="9">Replication protein A subunit</fullName>
    </recommendedName>
</protein>
<proteinExistence type="inferred from homology"/>
<dbReference type="CDD" id="cd04476">
    <property type="entry name" value="RPA1_DBD_C"/>
    <property type="match status" value="1"/>
</dbReference>
<sequence>MEGIVQAAAPVAPALGSLAHLERVFPDVEPICLQVREIITGMSKDGSKRTARLVMGDSAGATMTGLMQSQLLHLVYEEITPPTGPLLLGKRPHEDHDNDDEKATPVAQRKMLKCFDVVKLVNYSMNMGDASGKKFLLLAGLDIVATGFDAKLGENTAATPDAKKAEGAPHRDSPITPEHLQAKPSWKSMGSGAVVRALAPQQMTFGESELQLPVDENGFRPISSLNPYTSHWVVRGQVLSKSEPRRYQNARGEGCVMSFAIADASGSIRVSAFNEVAEAMDAMLVPGQTVAITQAQLRPSNPKYNQNTDSNYEMTLTARSKLKVLPHAEVKPKVRLNLVRIDKLQDIEAGKYCDVMGIVQQVEPVVELTSQKTGEQFSKRTVMLVDESGCQVSVTLWRDGIELIESAEGHPVMLCRGVRRGEYGGVSLDAGRTSSFEISPDLPRAVELRKWYDGKAEQVGGTDVLEFTPVGGAAGTQGTPGGAGGISRERRTLQSIKDEATTLLDTNPTKPLIFSCRARVMTIQLRDGAGPWYASCPVDKKKLTELTEAQWSCEACNKSYEKPQYRYVLNAAVADESGQQYVSIFDDVGQHVLGISAGQLQEKREMSEPEYLELLQGASKKLLAMRVRVKNELYKEENRMRFTVLDAKPLNYTAEAMSMMQEIRQSLSSA</sequence>
<dbReference type="Gene3D" id="2.40.50.140">
    <property type="entry name" value="Nucleic acid-binding proteins"/>
    <property type="match status" value="3"/>
</dbReference>
<evidence type="ECO:0000256" key="4">
    <source>
        <dbReference type="ARBA" id="ARBA00022723"/>
    </source>
</evidence>
<evidence type="ECO:0000256" key="1">
    <source>
        <dbReference type="ARBA" id="ARBA00004123"/>
    </source>
</evidence>
<dbReference type="GO" id="GO:0003677">
    <property type="term" value="F:DNA binding"/>
    <property type="evidence" value="ECO:0007669"/>
    <property type="project" value="UniProtKB-KW"/>
</dbReference>
<evidence type="ECO:0000256" key="10">
    <source>
        <dbReference type="SAM" id="MobiDB-lite"/>
    </source>
</evidence>
<keyword evidence="5 9" id="KW-0863">Zinc-finger</keyword>
<dbReference type="GO" id="GO:0006260">
    <property type="term" value="P:DNA replication"/>
    <property type="evidence" value="ECO:0007669"/>
    <property type="project" value="UniProtKB-KW"/>
</dbReference>
<dbReference type="FunFam" id="2.40.50.140:FF:000064">
    <property type="entry name" value="Replication protein A subunit"/>
    <property type="match status" value="1"/>
</dbReference>
<evidence type="ECO:0000256" key="7">
    <source>
        <dbReference type="ARBA" id="ARBA00023125"/>
    </source>
</evidence>
<keyword evidence="3 9" id="KW-0235">DNA replication</keyword>
<comment type="subcellular location">
    <subcellularLocation>
        <location evidence="1 9">Nucleus</location>
    </subcellularLocation>
</comment>
<dbReference type="InterPro" id="IPR031657">
    <property type="entry name" value="REPA_OB_2"/>
</dbReference>
<keyword evidence="8 9" id="KW-0539">Nucleus</keyword>
<dbReference type="Pfam" id="PF08646">
    <property type="entry name" value="Rep_fac-A_C"/>
    <property type="match status" value="1"/>
</dbReference>
<reference evidence="14" key="1">
    <citation type="journal article" date="2019" name="Nat. Commun.">
        <title>Expansion of phycobilisome linker gene families in mesophilic red algae.</title>
        <authorList>
            <person name="Lee J."/>
            <person name="Kim D."/>
            <person name="Bhattacharya D."/>
            <person name="Yoon H.S."/>
        </authorList>
    </citation>
    <scope>NUCLEOTIDE SEQUENCE [LARGE SCALE GENOMIC DNA]</scope>
    <source>
        <strain evidence="14">CCMP 1328</strain>
    </source>
</reference>
<dbReference type="GO" id="GO:0006281">
    <property type="term" value="P:DNA repair"/>
    <property type="evidence" value="ECO:0007669"/>
    <property type="project" value="InterPro"/>
</dbReference>
<dbReference type="InterPro" id="IPR047192">
    <property type="entry name" value="Euk_RPA1_DBD_C"/>
</dbReference>
<feature type="domain" description="Replication protein A OB" evidence="12">
    <location>
        <begin position="341"/>
        <end position="438"/>
    </location>
</feature>
<dbReference type="GO" id="GO:0006310">
    <property type="term" value="P:DNA recombination"/>
    <property type="evidence" value="ECO:0007669"/>
    <property type="project" value="InterPro"/>
</dbReference>
<dbReference type="FunFam" id="2.40.50.140:FF:000041">
    <property type="entry name" value="Replication protein A subunit"/>
    <property type="match status" value="1"/>
</dbReference>
<dbReference type="OrthoDB" id="1751331at2759"/>
<evidence type="ECO:0000256" key="2">
    <source>
        <dbReference type="ARBA" id="ARBA00005690"/>
    </source>
</evidence>
<evidence type="ECO:0000256" key="9">
    <source>
        <dbReference type="RuleBase" id="RU364130"/>
    </source>
</evidence>
<evidence type="ECO:0000256" key="6">
    <source>
        <dbReference type="ARBA" id="ARBA00022833"/>
    </source>
</evidence>
<name>A0A5J4YXW5_PORPP</name>
<evidence type="ECO:0000256" key="5">
    <source>
        <dbReference type="ARBA" id="ARBA00022771"/>
    </source>
</evidence>
<dbReference type="AlphaFoldDB" id="A0A5J4YXW5"/>
<dbReference type="PANTHER" id="PTHR47165">
    <property type="entry name" value="OS03G0429900 PROTEIN"/>
    <property type="match status" value="1"/>
</dbReference>
<keyword evidence="4 9" id="KW-0479">Metal-binding</keyword>
<dbReference type="InterPro" id="IPR012340">
    <property type="entry name" value="NA-bd_OB-fold"/>
</dbReference>
<evidence type="ECO:0000256" key="8">
    <source>
        <dbReference type="ARBA" id="ARBA00023242"/>
    </source>
</evidence>
<dbReference type="SUPFAM" id="SSF50249">
    <property type="entry name" value="Nucleic acid-binding proteins"/>
    <property type="match status" value="3"/>
</dbReference>
<organism evidence="13 14">
    <name type="scientific">Porphyridium purpureum</name>
    <name type="common">Red alga</name>
    <name type="synonym">Porphyridium cruentum</name>
    <dbReference type="NCBI Taxonomy" id="35688"/>
    <lineage>
        <taxon>Eukaryota</taxon>
        <taxon>Rhodophyta</taxon>
        <taxon>Bangiophyceae</taxon>
        <taxon>Porphyridiales</taxon>
        <taxon>Porphyridiaceae</taxon>
        <taxon>Porphyridium</taxon>
    </lineage>
</organism>
<dbReference type="CDD" id="cd04474">
    <property type="entry name" value="RPA1_DBD_A"/>
    <property type="match status" value="1"/>
</dbReference>
<gene>
    <name evidence="13" type="ORF">FVE85_1462</name>
</gene>
<keyword evidence="7 9" id="KW-0238">DNA-binding</keyword>
<dbReference type="EMBL" id="VRMN01000003">
    <property type="protein sequence ID" value="KAA8495307.1"/>
    <property type="molecule type" value="Genomic_DNA"/>
</dbReference>
<keyword evidence="6 9" id="KW-0862">Zinc</keyword>
<feature type="region of interest" description="Disordered" evidence="10">
    <location>
        <begin position="158"/>
        <end position="185"/>
    </location>
</feature>
<dbReference type="GO" id="GO:0005634">
    <property type="term" value="C:nucleus"/>
    <property type="evidence" value="ECO:0007669"/>
    <property type="project" value="UniProtKB-SubCell"/>
</dbReference>
<evidence type="ECO:0000256" key="3">
    <source>
        <dbReference type="ARBA" id="ARBA00022705"/>
    </source>
</evidence>
<dbReference type="CDD" id="cd04475">
    <property type="entry name" value="RPA1_DBD_B"/>
    <property type="match status" value="1"/>
</dbReference>
<comment type="similarity">
    <text evidence="2 9">Belongs to the replication factor A protein 1 family.</text>
</comment>
<accession>A0A5J4YXW5</accession>
<dbReference type="Pfam" id="PF16900">
    <property type="entry name" value="REPA_OB_2"/>
    <property type="match status" value="1"/>
</dbReference>